<feature type="region of interest" description="Disordered" evidence="1">
    <location>
        <begin position="53"/>
        <end position="116"/>
    </location>
</feature>
<protein>
    <submittedName>
        <fullName evidence="2">Uncharacterized protein</fullName>
    </submittedName>
</protein>
<gene>
    <name evidence="2" type="ORF">QE152_g34837</name>
</gene>
<organism evidence="2 3">
    <name type="scientific">Popillia japonica</name>
    <name type="common">Japanese beetle</name>
    <dbReference type="NCBI Taxonomy" id="7064"/>
    <lineage>
        <taxon>Eukaryota</taxon>
        <taxon>Metazoa</taxon>
        <taxon>Ecdysozoa</taxon>
        <taxon>Arthropoda</taxon>
        <taxon>Hexapoda</taxon>
        <taxon>Insecta</taxon>
        <taxon>Pterygota</taxon>
        <taxon>Neoptera</taxon>
        <taxon>Endopterygota</taxon>
        <taxon>Coleoptera</taxon>
        <taxon>Polyphaga</taxon>
        <taxon>Scarabaeiformia</taxon>
        <taxon>Scarabaeidae</taxon>
        <taxon>Rutelinae</taxon>
        <taxon>Popillia</taxon>
    </lineage>
</organism>
<reference evidence="2 3" key="1">
    <citation type="journal article" date="2024" name="BMC Genomics">
        <title>De novo assembly and annotation of Popillia japonica's genome with initial clues to its potential as an invasive pest.</title>
        <authorList>
            <person name="Cucini C."/>
            <person name="Boschi S."/>
            <person name="Funari R."/>
            <person name="Cardaioli E."/>
            <person name="Iannotti N."/>
            <person name="Marturano G."/>
            <person name="Paoli F."/>
            <person name="Bruttini M."/>
            <person name="Carapelli A."/>
            <person name="Frati F."/>
            <person name="Nardi F."/>
        </authorList>
    </citation>
    <scope>NUCLEOTIDE SEQUENCE [LARGE SCALE GENOMIC DNA]</scope>
    <source>
        <strain evidence="2">DMR45628</strain>
    </source>
</reference>
<dbReference type="Proteomes" id="UP001458880">
    <property type="component" value="Unassembled WGS sequence"/>
</dbReference>
<evidence type="ECO:0000313" key="2">
    <source>
        <dbReference type="EMBL" id="KAK9692890.1"/>
    </source>
</evidence>
<dbReference type="EMBL" id="JASPKY010000561">
    <property type="protein sequence ID" value="KAK9692890.1"/>
    <property type="molecule type" value="Genomic_DNA"/>
</dbReference>
<proteinExistence type="predicted"/>
<feature type="compositionally biased region" description="Polar residues" evidence="1">
    <location>
        <begin position="73"/>
        <end position="84"/>
    </location>
</feature>
<evidence type="ECO:0000313" key="3">
    <source>
        <dbReference type="Proteomes" id="UP001458880"/>
    </source>
</evidence>
<sequence length="116" mass="12991">MKLKDFGEEYEELLVLLFLNAVTSQRKEENLGHEGTGCPRTFYTSTVPQIRNSASQRKEENLGHEGTGCPRTFYTSTVPQIRNRPSSHDPRFNPARGCTGGSQLYVHSPTDSESSK</sequence>
<accession>A0AAW1ISZ5</accession>
<dbReference type="AlphaFoldDB" id="A0AAW1ISZ5"/>
<keyword evidence="3" id="KW-1185">Reference proteome</keyword>
<evidence type="ECO:0000256" key="1">
    <source>
        <dbReference type="SAM" id="MobiDB-lite"/>
    </source>
</evidence>
<comment type="caution">
    <text evidence="2">The sequence shown here is derived from an EMBL/GenBank/DDBJ whole genome shotgun (WGS) entry which is preliminary data.</text>
</comment>
<name>A0AAW1ISZ5_POPJA</name>